<name>A0A1H6BP39_9SPHI</name>
<dbReference type="InterPro" id="IPR010982">
    <property type="entry name" value="Lambda_DNA-bd_dom_sf"/>
</dbReference>
<dbReference type="OrthoDB" id="796548at2"/>
<evidence type="ECO:0008006" key="3">
    <source>
        <dbReference type="Google" id="ProtNLM"/>
    </source>
</evidence>
<sequence>MQTSLSENSSFFERIIQIIDYKGIKNVNIFATKCLGYDAPQKINRLKKPENNPSFEILIDIVNKFEEIDANWLLTGRGDMLKSCKQDSNVVALGKDFPSNCEELRDKYIKLLEDYNQLLKSKLNGDSSADKSVS</sequence>
<evidence type="ECO:0000313" key="2">
    <source>
        <dbReference type="Proteomes" id="UP000236731"/>
    </source>
</evidence>
<organism evidence="1 2">
    <name type="scientific">Sphingobacterium lactis</name>
    <dbReference type="NCBI Taxonomy" id="797291"/>
    <lineage>
        <taxon>Bacteria</taxon>
        <taxon>Pseudomonadati</taxon>
        <taxon>Bacteroidota</taxon>
        <taxon>Sphingobacteriia</taxon>
        <taxon>Sphingobacteriales</taxon>
        <taxon>Sphingobacteriaceae</taxon>
        <taxon>Sphingobacterium</taxon>
    </lineage>
</organism>
<reference evidence="2" key="1">
    <citation type="submission" date="2016-10" db="EMBL/GenBank/DDBJ databases">
        <authorList>
            <person name="Varghese N."/>
            <person name="Submissions S."/>
        </authorList>
    </citation>
    <scope>NUCLEOTIDE SEQUENCE [LARGE SCALE GENOMIC DNA]</scope>
    <source>
        <strain evidence="2">DSM 22361</strain>
    </source>
</reference>
<evidence type="ECO:0000313" key="1">
    <source>
        <dbReference type="EMBL" id="SEG62444.1"/>
    </source>
</evidence>
<proteinExistence type="predicted"/>
<dbReference type="EMBL" id="FNUT01000011">
    <property type="protein sequence ID" value="SEG62444.1"/>
    <property type="molecule type" value="Genomic_DNA"/>
</dbReference>
<dbReference type="GO" id="GO:0003677">
    <property type="term" value="F:DNA binding"/>
    <property type="evidence" value="ECO:0007669"/>
    <property type="project" value="InterPro"/>
</dbReference>
<dbReference type="AlphaFoldDB" id="A0A1H6BP39"/>
<protein>
    <recommendedName>
        <fullName evidence="3">HTH cro/C1-type domain-containing protein</fullName>
    </recommendedName>
</protein>
<accession>A0A1H6BP39</accession>
<dbReference type="RefSeq" id="WP_103907313.1">
    <property type="nucleotide sequence ID" value="NZ_CP049246.1"/>
</dbReference>
<keyword evidence="2" id="KW-1185">Reference proteome</keyword>
<gene>
    <name evidence="1" type="ORF">SAMN05421877_11134</name>
</gene>
<dbReference type="Proteomes" id="UP000236731">
    <property type="component" value="Unassembled WGS sequence"/>
</dbReference>
<dbReference type="Gene3D" id="1.10.260.40">
    <property type="entry name" value="lambda repressor-like DNA-binding domains"/>
    <property type="match status" value="1"/>
</dbReference>